<evidence type="ECO:0000256" key="1">
    <source>
        <dbReference type="SAM" id="Phobius"/>
    </source>
</evidence>
<dbReference type="CDD" id="cd00077">
    <property type="entry name" value="HDc"/>
    <property type="match status" value="1"/>
</dbReference>
<dbReference type="GeneID" id="89508981"/>
<feature type="transmembrane region" description="Helical" evidence="1">
    <location>
        <begin position="40"/>
        <end position="59"/>
    </location>
</feature>
<dbReference type="SUPFAM" id="SSF109604">
    <property type="entry name" value="HD-domain/PDEase-like"/>
    <property type="match status" value="1"/>
</dbReference>
<feature type="domain" description="HD-GYP" evidence="2">
    <location>
        <begin position="247"/>
        <end position="442"/>
    </location>
</feature>
<accession>A0A1M5QCI0</accession>
<keyword evidence="1" id="KW-0812">Transmembrane</keyword>
<feature type="transmembrane region" description="Helical" evidence="1">
    <location>
        <begin position="179"/>
        <end position="199"/>
    </location>
</feature>
<protein>
    <submittedName>
        <fullName evidence="3">HD domain-containing protein</fullName>
    </submittedName>
</protein>
<dbReference type="InterPro" id="IPR037522">
    <property type="entry name" value="HD_GYP_dom"/>
</dbReference>
<reference evidence="4" key="1">
    <citation type="submission" date="2016-11" db="EMBL/GenBank/DDBJ databases">
        <authorList>
            <person name="Varghese N."/>
            <person name="Submissions S."/>
        </authorList>
    </citation>
    <scope>NUCLEOTIDE SEQUENCE [LARGE SCALE GENOMIC DNA]</scope>
    <source>
        <strain evidence="4">DSM 3071</strain>
    </source>
</reference>
<dbReference type="Gene3D" id="1.10.3210.10">
    <property type="entry name" value="Hypothetical protein af1432"/>
    <property type="match status" value="1"/>
</dbReference>
<feature type="transmembrane region" description="Helical" evidence="1">
    <location>
        <begin position="12"/>
        <end position="33"/>
    </location>
</feature>
<dbReference type="SMART" id="SM00471">
    <property type="entry name" value="HDc"/>
    <property type="match status" value="1"/>
</dbReference>
<dbReference type="RefSeq" id="WP_073384839.1">
    <property type="nucleotide sequence ID" value="NZ_FQXK01000003.1"/>
</dbReference>
<dbReference type="PANTHER" id="PTHR43155:SF2">
    <property type="entry name" value="CYCLIC DI-GMP PHOSPHODIESTERASE PA4108"/>
    <property type="match status" value="1"/>
</dbReference>
<keyword evidence="1" id="KW-0472">Membrane</keyword>
<organism evidence="3 4">
    <name type="scientific">Butyrivibrio fibrisolvens DSM 3071</name>
    <dbReference type="NCBI Taxonomy" id="1121131"/>
    <lineage>
        <taxon>Bacteria</taxon>
        <taxon>Bacillati</taxon>
        <taxon>Bacillota</taxon>
        <taxon>Clostridia</taxon>
        <taxon>Lachnospirales</taxon>
        <taxon>Lachnospiraceae</taxon>
        <taxon>Butyrivibrio</taxon>
    </lineage>
</organism>
<dbReference type="PROSITE" id="PS51832">
    <property type="entry name" value="HD_GYP"/>
    <property type="match status" value="1"/>
</dbReference>
<keyword evidence="1" id="KW-1133">Transmembrane helix</keyword>
<dbReference type="EMBL" id="FQXK01000003">
    <property type="protein sequence ID" value="SHH11722.1"/>
    <property type="molecule type" value="Genomic_DNA"/>
</dbReference>
<gene>
    <name evidence="3" type="ORF">SAMN02745229_00271</name>
</gene>
<feature type="transmembrane region" description="Helical" evidence="1">
    <location>
        <begin position="79"/>
        <end position="100"/>
    </location>
</feature>
<dbReference type="Pfam" id="PF13487">
    <property type="entry name" value="HD_5"/>
    <property type="match status" value="1"/>
</dbReference>
<evidence type="ECO:0000313" key="4">
    <source>
        <dbReference type="Proteomes" id="UP000184278"/>
    </source>
</evidence>
<dbReference type="InterPro" id="IPR003607">
    <property type="entry name" value="HD/PDEase_dom"/>
</dbReference>
<feature type="transmembrane region" description="Helical" evidence="1">
    <location>
        <begin position="149"/>
        <end position="167"/>
    </location>
</feature>
<proteinExistence type="predicted"/>
<keyword evidence="4" id="KW-1185">Reference proteome</keyword>
<sequence length="820" mass="92897">MFEFIRENQLNIMLVLCGSCGILALLLLITRFLSKRRKWILILMELTAMFLLWFDRLAYIYAGDISHKAYYMVRFSNLMVFILTPTIVVGFNLFICDYLSAEGKLSPLPRRLIIVNIMSVMAMLMAIISAFTGLYYTFDHNNLYQRGDWFFISYIIPLIGPIIQYTVIRKYKKQFSRLIYVSMVIYIFVPITFALIQFFAYGISIVNMAMVLVSISLYIFTYLDINNTVEHAHQIEIQDMQGEKRRMERLFDQTAKAFVSAVEQKDDFTKGHAVRVAEYSQKLAKLAGKSEEDCKKAYYAGLLHDVGLIGIPDSVIKNGADPTQLDFEAIRQKPVLGKEILSNITEYPYLSLGAGYSHERYNGTGYPEGRKGADIPEIARVVAVADAYVTMTSKKRYRDARPDFVAREAFVKGAGAEFDPLYAGLMVGIIDEETSRKSHDDISLVEKKLICGEYRDKVSLGIPVGSAITNISFDSSEDIVTEGQFTAPSIIIFDSFDRRIHKDAKAIEAYKYQEFCEVWFDGHVVNTAARKVSVSVVDGSSDGKLVKEVQEKGIHDTSAAVYKKIASRHDTSAIGYEKNASRYEIAAARYEDHIKLNMKSPGGTREIVIAFRDGATSLYIGITGEHCKISDIAIEQTDEIVDASYIPRIADEVSYIDHYESDIKNIQINQTCSAYTEGIELDREMKLIFHSVSLPVASFIWHCPYVVIYSSGDGRIKGEDYHEYALIKLNGEIECTSDYSDNNFIMKKKDTFPGWDTWKEKNKQGVESTVSFQKKGNRIITKTENMGIYIECTTNIKDNPSKVYVALTGDRCALTDIRIR</sequence>
<dbReference type="Proteomes" id="UP000184278">
    <property type="component" value="Unassembled WGS sequence"/>
</dbReference>
<dbReference type="AlphaFoldDB" id="A0A1M5QCI0"/>
<feature type="transmembrane region" description="Helical" evidence="1">
    <location>
        <begin position="112"/>
        <end position="137"/>
    </location>
</feature>
<evidence type="ECO:0000313" key="3">
    <source>
        <dbReference type="EMBL" id="SHH11722.1"/>
    </source>
</evidence>
<name>A0A1M5QCI0_BUTFI</name>
<dbReference type="STRING" id="1121131.SAMN02745229_00271"/>
<dbReference type="OrthoDB" id="9804747at2"/>
<dbReference type="PANTHER" id="PTHR43155">
    <property type="entry name" value="CYCLIC DI-GMP PHOSPHODIESTERASE PA4108-RELATED"/>
    <property type="match status" value="1"/>
</dbReference>
<evidence type="ECO:0000259" key="2">
    <source>
        <dbReference type="PROSITE" id="PS51832"/>
    </source>
</evidence>